<dbReference type="Proteomes" id="UP001150603">
    <property type="component" value="Unassembled WGS sequence"/>
</dbReference>
<evidence type="ECO:0000313" key="2">
    <source>
        <dbReference type="Proteomes" id="UP001150603"/>
    </source>
</evidence>
<dbReference type="EMBL" id="JANBPW010001437">
    <property type="protein sequence ID" value="KAJ1944531.1"/>
    <property type="molecule type" value="Genomic_DNA"/>
</dbReference>
<keyword evidence="2" id="KW-1185">Reference proteome</keyword>
<evidence type="ECO:0000313" key="1">
    <source>
        <dbReference type="EMBL" id="KAJ1944531.1"/>
    </source>
</evidence>
<accession>A0ACC1JB25</accession>
<protein>
    <submittedName>
        <fullName evidence="1">Uncharacterized protein</fullName>
    </submittedName>
</protein>
<sequence>MTRVRRKRMHCNNKELHHKYKTKRRTKDLDQIQEDLLPENRAKFQNMPEDEDLPGLGQHYCVECSKFFVNDATLKEHKRAREHKRRIRDLKVPAYTQKEAEAGAGLTTDNGKSFGTSGQIAGPQSLLSLKQKNEETKAAKAAKVAAASVQAMDVAVV</sequence>
<reference evidence="1" key="1">
    <citation type="submission" date="2022-07" db="EMBL/GenBank/DDBJ databases">
        <title>Phylogenomic reconstructions and comparative analyses of Kickxellomycotina fungi.</title>
        <authorList>
            <person name="Reynolds N.K."/>
            <person name="Stajich J.E."/>
            <person name="Barry K."/>
            <person name="Grigoriev I.V."/>
            <person name="Crous P."/>
            <person name="Smith M.E."/>
        </authorList>
    </citation>
    <scope>NUCLEOTIDE SEQUENCE</scope>
    <source>
        <strain evidence="1">NRRL 5244</strain>
    </source>
</reference>
<proteinExistence type="predicted"/>
<name>A0ACC1JB25_9FUNG</name>
<organism evidence="1 2">
    <name type="scientific">Linderina macrospora</name>
    <dbReference type="NCBI Taxonomy" id="4868"/>
    <lineage>
        <taxon>Eukaryota</taxon>
        <taxon>Fungi</taxon>
        <taxon>Fungi incertae sedis</taxon>
        <taxon>Zoopagomycota</taxon>
        <taxon>Kickxellomycotina</taxon>
        <taxon>Kickxellomycetes</taxon>
        <taxon>Kickxellales</taxon>
        <taxon>Kickxellaceae</taxon>
        <taxon>Linderina</taxon>
    </lineage>
</organism>
<gene>
    <name evidence="1" type="ORF">FBU59_002576</name>
</gene>
<comment type="caution">
    <text evidence="1">The sequence shown here is derived from an EMBL/GenBank/DDBJ whole genome shotgun (WGS) entry which is preliminary data.</text>
</comment>